<feature type="transmembrane region" description="Helical" evidence="5">
    <location>
        <begin position="61"/>
        <end position="82"/>
    </location>
</feature>
<name>A0A3L7JIY0_9HYPH</name>
<dbReference type="InterPro" id="IPR003807">
    <property type="entry name" value="DUF202"/>
</dbReference>
<feature type="transmembrane region" description="Helical" evidence="5">
    <location>
        <begin position="102"/>
        <end position="125"/>
    </location>
</feature>
<dbReference type="GO" id="GO:0012505">
    <property type="term" value="C:endomembrane system"/>
    <property type="evidence" value="ECO:0007669"/>
    <property type="project" value="UniProtKB-SubCell"/>
</dbReference>
<dbReference type="RefSeq" id="WP_121646556.1">
    <property type="nucleotide sequence ID" value="NZ_RCWN01000001.1"/>
</dbReference>
<comment type="subcellular location">
    <subcellularLocation>
        <location evidence="1">Endomembrane system</location>
        <topology evidence="1">Multi-pass membrane protein</topology>
    </subcellularLocation>
</comment>
<accession>A0A3L7JIY0</accession>
<reference evidence="7 8" key="1">
    <citation type="submission" date="2018-10" db="EMBL/GenBank/DDBJ databases">
        <title>Notoacmeibacter sp. M2BS9Y-3-1, whole genome shotgun sequence.</title>
        <authorList>
            <person name="Tuo L."/>
        </authorList>
    </citation>
    <scope>NUCLEOTIDE SEQUENCE [LARGE SCALE GENOMIC DNA]</scope>
    <source>
        <strain evidence="7 8">M2BS9Y-3-1</strain>
    </source>
</reference>
<evidence type="ECO:0000259" key="6">
    <source>
        <dbReference type="Pfam" id="PF02656"/>
    </source>
</evidence>
<dbReference type="Proteomes" id="UP000281094">
    <property type="component" value="Unassembled WGS sequence"/>
</dbReference>
<evidence type="ECO:0000256" key="4">
    <source>
        <dbReference type="ARBA" id="ARBA00023136"/>
    </source>
</evidence>
<dbReference type="AlphaFoldDB" id="A0A3L7JIY0"/>
<keyword evidence="4 5" id="KW-0472">Membrane</keyword>
<feature type="domain" description="DUF202" evidence="6">
    <location>
        <begin position="24"/>
        <end position="88"/>
    </location>
</feature>
<keyword evidence="2 5" id="KW-0812">Transmembrane</keyword>
<dbReference type="Pfam" id="PF02656">
    <property type="entry name" value="DUF202"/>
    <property type="match status" value="1"/>
</dbReference>
<evidence type="ECO:0000256" key="3">
    <source>
        <dbReference type="ARBA" id="ARBA00022989"/>
    </source>
</evidence>
<evidence type="ECO:0000256" key="1">
    <source>
        <dbReference type="ARBA" id="ARBA00004127"/>
    </source>
</evidence>
<sequence>MTKTPEHDNKTEWAQERTDWAEDRTVLANERTFAGWMRTGLAAVGLGLATQAIFRAAEPTWVAKLAASGFIAVGILIFWLAWRNCCGVLKRLNSHAAEPVPQRHMGTVAGLFALASIIVAVVLWLI</sequence>
<gene>
    <name evidence="7" type="ORF">D8780_12875</name>
</gene>
<evidence type="ECO:0000313" key="7">
    <source>
        <dbReference type="EMBL" id="RLQ89601.1"/>
    </source>
</evidence>
<evidence type="ECO:0000313" key="8">
    <source>
        <dbReference type="Proteomes" id="UP000281094"/>
    </source>
</evidence>
<evidence type="ECO:0000256" key="5">
    <source>
        <dbReference type="SAM" id="Phobius"/>
    </source>
</evidence>
<comment type="caution">
    <text evidence="7">The sequence shown here is derived from an EMBL/GenBank/DDBJ whole genome shotgun (WGS) entry which is preliminary data.</text>
</comment>
<organism evidence="7 8">
    <name type="scientific">Notoacmeibacter ruber</name>
    <dbReference type="NCBI Taxonomy" id="2670375"/>
    <lineage>
        <taxon>Bacteria</taxon>
        <taxon>Pseudomonadati</taxon>
        <taxon>Pseudomonadota</taxon>
        <taxon>Alphaproteobacteria</taxon>
        <taxon>Hyphomicrobiales</taxon>
        <taxon>Notoacmeibacteraceae</taxon>
        <taxon>Notoacmeibacter</taxon>
    </lineage>
</organism>
<evidence type="ECO:0000256" key="2">
    <source>
        <dbReference type="ARBA" id="ARBA00022692"/>
    </source>
</evidence>
<protein>
    <submittedName>
        <fullName evidence="7">DUF202 domain-containing protein</fullName>
    </submittedName>
</protein>
<proteinExistence type="predicted"/>
<keyword evidence="3 5" id="KW-1133">Transmembrane helix</keyword>
<dbReference type="EMBL" id="RCWN01000001">
    <property type="protein sequence ID" value="RLQ89601.1"/>
    <property type="molecule type" value="Genomic_DNA"/>
</dbReference>
<keyword evidence="8" id="KW-1185">Reference proteome</keyword>